<dbReference type="Proteomes" id="UP000185285">
    <property type="component" value="Segment"/>
</dbReference>
<protein>
    <submittedName>
        <fullName evidence="1">Uncharacterized protein</fullName>
    </submittedName>
</protein>
<gene>
    <name evidence="1" type="ORF">Syn7803US23_139</name>
</gene>
<dbReference type="EMBL" id="KJ019089">
    <property type="protein sequence ID" value="AIX28483.1"/>
    <property type="molecule type" value="Genomic_DNA"/>
</dbReference>
<organism evidence="1 2">
    <name type="scientific">Synechococcus phage ACG-2014j</name>
    <dbReference type="NCBI Taxonomy" id="1493514"/>
    <lineage>
        <taxon>Viruses</taxon>
        <taxon>Duplodnaviria</taxon>
        <taxon>Heunggongvirae</taxon>
        <taxon>Uroviricota</taxon>
        <taxon>Caudoviricetes</taxon>
        <taxon>Pantevenvirales</taxon>
        <taxon>Kyanoviridae</taxon>
        <taxon>Potamoivirus</taxon>
        <taxon>Potamoivirus tusconj</taxon>
    </lineage>
</organism>
<accession>A0A0E3HG21</accession>
<reference evidence="1 2" key="1">
    <citation type="submission" date="2013-12" db="EMBL/GenBank/DDBJ databases">
        <title>Ecological redundancy of diverse viral populations within a natural community.</title>
        <authorList>
            <person name="Gregory A.C."/>
            <person name="LaButti K."/>
            <person name="Copeland A."/>
            <person name="Woyke T."/>
            <person name="Sullivan M.B."/>
        </authorList>
    </citation>
    <scope>NUCLEOTIDE SEQUENCE [LARGE SCALE GENOMIC DNA]</scope>
    <source>
        <strain evidence="1">Syn7803US23</strain>
    </source>
</reference>
<name>A0A0E3HG21_9CAUD</name>
<keyword evidence="2" id="KW-1185">Reference proteome</keyword>
<sequence length="47" mass="5875">MTLLKFIEKEPKIIMMEEMYERLEKEPERQWEYIKSKNYTRECSGSK</sequence>
<evidence type="ECO:0000313" key="2">
    <source>
        <dbReference type="Proteomes" id="UP000185285"/>
    </source>
</evidence>
<evidence type="ECO:0000313" key="1">
    <source>
        <dbReference type="EMBL" id="AIX28483.1"/>
    </source>
</evidence>
<proteinExistence type="predicted"/>